<dbReference type="PANTHER" id="PTHR15503">
    <property type="entry name" value="LDOC1 RELATED"/>
    <property type="match status" value="1"/>
</dbReference>
<evidence type="ECO:0000313" key="3">
    <source>
        <dbReference type="Proteomes" id="UP001172457"/>
    </source>
</evidence>
<keyword evidence="3" id="KW-1185">Reference proteome</keyword>
<name>A0AA38T8L6_9ASTR</name>
<comment type="caution">
    <text evidence="2">The sequence shown here is derived from an EMBL/GenBank/DDBJ whole genome shotgun (WGS) entry which is preliminary data.</text>
</comment>
<dbReference type="EMBL" id="JARYMX010000003">
    <property type="protein sequence ID" value="KAJ9556379.1"/>
    <property type="molecule type" value="Genomic_DNA"/>
</dbReference>
<feature type="domain" description="Ty3 transposon capsid-like protein" evidence="1">
    <location>
        <begin position="33"/>
        <end position="191"/>
    </location>
</feature>
<proteinExistence type="predicted"/>
<dbReference type="Proteomes" id="UP001172457">
    <property type="component" value="Chromosome 3"/>
</dbReference>
<sequence>MTSPPPTVVGGHSQLTALETVVPPKPTAFAACKPPLYKGERDPVLALRWVEEMEMVFETCRCVDEDKVVYARSMLKVDALSWWNLETGGKGSELVRKMTWDGFVKKFTQQFCPLAATKKMEEEFLRLEQGNLSVQDYTSRFIEKARFAGVYVPSEERKVERYIWGLRGNLREFVLSKEPATFQAAITAAETIEREKNRQMT</sequence>
<evidence type="ECO:0000313" key="2">
    <source>
        <dbReference type="EMBL" id="KAJ9556379.1"/>
    </source>
</evidence>
<dbReference type="AlphaFoldDB" id="A0AA38T8L6"/>
<dbReference type="PANTHER" id="PTHR15503:SF42">
    <property type="entry name" value="ZINC FINGER, CCHC-TYPE, RETROTRANSPOSON GAG DOMAIN, ASPARTIC PEPTIDASE DOMAIN PROTEIN-RELATED"/>
    <property type="match status" value="1"/>
</dbReference>
<reference evidence="2" key="1">
    <citation type="submission" date="2023-03" db="EMBL/GenBank/DDBJ databases">
        <title>Chromosome-scale reference genome and RAD-based genetic map of yellow starthistle (Centaurea solstitialis) reveal putative structural variation and QTLs associated with invader traits.</title>
        <authorList>
            <person name="Reatini B."/>
            <person name="Cang F.A."/>
            <person name="Jiang Q."/>
            <person name="Mckibben M.T.W."/>
            <person name="Barker M.S."/>
            <person name="Rieseberg L.H."/>
            <person name="Dlugosch K.M."/>
        </authorList>
    </citation>
    <scope>NUCLEOTIDE SEQUENCE</scope>
    <source>
        <strain evidence="2">CAN-66</strain>
        <tissue evidence="2">Leaf</tissue>
    </source>
</reference>
<evidence type="ECO:0000259" key="1">
    <source>
        <dbReference type="Pfam" id="PF19259"/>
    </source>
</evidence>
<gene>
    <name evidence="2" type="ORF">OSB04_010993</name>
</gene>
<dbReference type="InterPro" id="IPR045358">
    <property type="entry name" value="Ty3_capsid"/>
</dbReference>
<protein>
    <recommendedName>
        <fullName evidence="1">Ty3 transposon capsid-like protein domain-containing protein</fullName>
    </recommendedName>
</protein>
<organism evidence="2 3">
    <name type="scientific">Centaurea solstitialis</name>
    <name type="common">yellow star-thistle</name>
    <dbReference type="NCBI Taxonomy" id="347529"/>
    <lineage>
        <taxon>Eukaryota</taxon>
        <taxon>Viridiplantae</taxon>
        <taxon>Streptophyta</taxon>
        <taxon>Embryophyta</taxon>
        <taxon>Tracheophyta</taxon>
        <taxon>Spermatophyta</taxon>
        <taxon>Magnoliopsida</taxon>
        <taxon>eudicotyledons</taxon>
        <taxon>Gunneridae</taxon>
        <taxon>Pentapetalae</taxon>
        <taxon>asterids</taxon>
        <taxon>campanulids</taxon>
        <taxon>Asterales</taxon>
        <taxon>Asteraceae</taxon>
        <taxon>Carduoideae</taxon>
        <taxon>Cardueae</taxon>
        <taxon>Centaureinae</taxon>
        <taxon>Centaurea</taxon>
    </lineage>
</organism>
<accession>A0AA38T8L6</accession>
<dbReference type="InterPro" id="IPR032567">
    <property type="entry name" value="RTL1-rel"/>
</dbReference>
<dbReference type="Pfam" id="PF19259">
    <property type="entry name" value="Ty3_capsid"/>
    <property type="match status" value="1"/>
</dbReference>